<dbReference type="PANTHER" id="PTHR43722">
    <property type="entry name" value="PROLINE IMINOPEPTIDASE"/>
    <property type="match status" value="1"/>
</dbReference>
<dbReference type="STRING" id="1050202.GCA_000384035_03574"/>
<dbReference type="NCBIfam" id="TIGR01249">
    <property type="entry name" value="pro_imino_pep_1"/>
    <property type="match status" value="1"/>
</dbReference>
<feature type="domain" description="AB hydrolase-1" evidence="11">
    <location>
        <begin position="36"/>
        <end position="298"/>
    </location>
</feature>
<reference evidence="12 13" key="1">
    <citation type="submission" date="2018-03" db="EMBL/GenBank/DDBJ databases">
        <title>Actinopolyspora mortivallis from Sahara, screening for active biomolecules.</title>
        <authorList>
            <person name="Selama O."/>
            <person name="Wellington E.M.H."/>
            <person name="Hacene H."/>
        </authorList>
    </citation>
    <scope>NUCLEOTIDE SEQUENCE [LARGE SCALE GENOMIC DNA]</scope>
    <source>
        <strain evidence="12 13">M5A</strain>
    </source>
</reference>
<dbReference type="EMBL" id="PVSR01000042">
    <property type="protein sequence ID" value="PRW62097.1"/>
    <property type="molecule type" value="Genomic_DNA"/>
</dbReference>
<evidence type="ECO:0000256" key="6">
    <source>
        <dbReference type="ARBA" id="ARBA00022670"/>
    </source>
</evidence>
<evidence type="ECO:0000256" key="1">
    <source>
        <dbReference type="ARBA" id="ARBA00001585"/>
    </source>
</evidence>
<evidence type="ECO:0000256" key="4">
    <source>
        <dbReference type="ARBA" id="ARBA00022438"/>
    </source>
</evidence>
<comment type="similarity">
    <text evidence="3 8 10">Belongs to the peptidase S33 family.</text>
</comment>
<dbReference type="InterPro" id="IPR005944">
    <property type="entry name" value="Pro_iminopeptidase"/>
</dbReference>
<feature type="active site" description="Nucleophile" evidence="9">
    <location>
        <position position="113"/>
    </location>
</feature>
<evidence type="ECO:0000256" key="10">
    <source>
        <dbReference type="RuleBase" id="RU003421"/>
    </source>
</evidence>
<keyword evidence="4 8" id="KW-0031">Aminopeptidase</keyword>
<sequence>MPYPIPDPHRTGTLDVGEGHRIHWEVRGAPDSEPAVVLHGGPGSGALPGWQRFFDPDRYRVVLFDQRGCGRSTPHAGDTVAALNHNTTAHLISDLERLREHLGIERWLLFGASWGSTLGLAYAVEHPQRVSELVLWSVVTTRAHEVAWMTHTMGHVHPHEFAELLHHLPAERRDGNIPAAFHDLLVHPDPEIHHAAARAWCAWEDRVATLSGPVEPSPRYEDPRFRLGFARLVTHYFGNHAFLPDDGITGRLHRIAHLPALLVRGRVDIASPLSAAVEVAERLPRSRLHVVEDEAHSAGPETERLLTAALDEAASRRD</sequence>
<name>A0A2T0GSM7_ACTMO</name>
<feature type="active site" description="Proton donor" evidence="9">
    <location>
        <position position="296"/>
    </location>
</feature>
<evidence type="ECO:0000259" key="11">
    <source>
        <dbReference type="Pfam" id="PF00561"/>
    </source>
</evidence>
<dbReference type="Proteomes" id="UP000239352">
    <property type="component" value="Unassembled WGS sequence"/>
</dbReference>
<evidence type="ECO:0000256" key="5">
    <source>
        <dbReference type="ARBA" id="ARBA00022490"/>
    </source>
</evidence>
<dbReference type="EC" id="3.4.11.5" evidence="8 10"/>
<dbReference type="PANTHER" id="PTHR43722:SF1">
    <property type="entry name" value="PROLINE IMINOPEPTIDASE"/>
    <property type="match status" value="1"/>
</dbReference>
<dbReference type="PRINTS" id="PR00111">
    <property type="entry name" value="ABHYDROLASE"/>
</dbReference>
<dbReference type="Gene3D" id="3.40.50.1820">
    <property type="entry name" value="alpha/beta hydrolase"/>
    <property type="match status" value="1"/>
</dbReference>
<keyword evidence="13" id="KW-1185">Reference proteome</keyword>
<dbReference type="GO" id="GO:0004177">
    <property type="term" value="F:aminopeptidase activity"/>
    <property type="evidence" value="ECO:0007669"/>
    <property type="project" value="UniProtKB-UniRule"/>
</dbReference>
<gene>
    <name evidence="12" type="primary">pip</name>
    <name evidence="12" type="ORF">CEP50_17335</name>
</gene>
<keyword evidence="5 8" id="KW-0963">Cytoplasm</keyword>
<dbReference type="InParanoid" id="A0A2T0GSM7"/>
<dbReference type="PIRSF" id="PIRSF006431">
    <property type="entry name" value="Pept_S33"/>
    <property type="match status" value="1"/>
</dbReference>
<evidence type="ECO:0000256" key="8">
    <source>
        <dbReference type="PIRNR" id="PIRNR006431"/>
    </source>
</evidence>
<dbReference type="SUPFAM" id="SSF53474">
    <property type="entry name" value="alpha/beta-Hydrolases"/>
    <property type="match status" value="1"/>
</dbReference>
<evidence type="ECO:0000313" key="12">
    <source>
        <dbReference type="EMBL" id="PRW62097.1"/>
    </source>
</evidence>
<dbReference type="Pfam" id="PF00561">
    <property type="entry name" value="Abhydrolase_1"/>
    <property type="match status" value="1"/>
</dbReference>
<comment type="caution">
    <text evidence="12">The sequence shown here is derived from an EMBL/GenBank/DDBJ whole genome shotgun (WGS) entry which is preliminary data.</text>
</comment>
<dbReference type="PRINTS" id="PR00793">
    <property type="entry name" value="PROAMNOPTASE"/>
</dbReference>
<accession>A0A2T0GSM7</accession>
<protein>
    <recommendedName>
        <fullName evidence="8 10">Proline iminopeptidase</fullName>
        <shortName evidence="8">PIP</shortName>
        <ecNumber evidence="8 10">3.4.11.5</ecNumber>
    </recommendedName>
    <alternativeName>
        <fullName evidence="8">Prolyl aminopeptidase</fullName>
    </alternativeName>
</protein>
<dbReference type="GO" id="GO:0005737">
    <property type="term" value="C:cytoplasm"/>
    <property type="evidence" value="ECO:0007669"/>
    <property type="project" value="UniProtKB-SubCell"/>
</dbReference>
<evidence type="ECO:0000256" key="7">
    <source>
        <dbReference type="ARBA" id="ARBA00022801"/>
    </source>
</evidence>
<dbReference type="RefSeq" id="WP_106114990.1">
    <property type="nucleotide sequence ID" value="NZ_PVSR01000042.1"/>
</dbReference>
<keyword evidence="7 8" id="KW-0378">Hydrolase</keyword>
<evidence type="ECO:0000256" key="9">
    <source>
        <dbReference type="PIRSR" id="PIRSR006431-1"/>
    </source>
</evidence>
<dbReference type="AlphaFoldDB" id="A0A2T0GSM7"/>
<dbReference type="GO" id="GO:0006508">
    <property type="term" value="P:proteolysis"/>
    <property type="evidence" value="ECO:0007669"/>
    <property type="project" value="UniProtKB-KW"/>
</dbReference>
<evidence type="ECO:0000256" key="2">
    <source>
        <dbReference type="ARBA" id="ARBA00004496"/>
    </source>
</evidence>
<feature type="active site" evidence="9">
    <location>
        <position position="268"/>
    </location>
</feature>
<organism evidence="12 13">
    <name type="scientific">Actinopolyspora mortivallis</name>
    <dbReference type="NCBI Taxonomy" id="33906"/>
    <lineage>
        <taxon>Bacteria</taxon>
        <taxon>Bacillati</taxon>
        <taxon>Actinomycetota</taxon>
        <taxon>Actinomycetes</taxon>
        <taxon>Actinopolysporales</taxon>
        <taxon>Actinopolysporaceae</taxon>
        <taxon>Actinopolyspora</taxon>
    </lineage>
</organism>
<keyword evidence="6 8" id="KW-0645">Protease</keyword>
<dbReference type="InterPro" id="IPR002410">
    <property type="entry name" value="Peptidase_S33"/>
</dbReference>
<dbReference type="InterPro" id="IPR000073">
    <property type="entry name" value="AB_hydrolase_1"/>
</dbReference>
<proteinExistence type="inferred from homology"/>
<comment type="catalytic activity">
    <reaction evidence="1 8 10">
        <text>Release of N-terminal proline from a peptide.</text>
        <dbReference type="EC" id="3.4.11.5"/>
    </reaction>
</comment>
<evidence type="ECO:0000313" key="13">
    <source>
        <dbReference type="Proteomes" id="UP000239352"/>
    </source>
</evidence>
<comment type="subcellular location">
    <subcellularLocation>
        <location evidence="2 8">Cytoplasm</location>
    </subcellularLocation>
</comment>
<evidence type="ECO:0000256" key="3">
    <source>
        <dbReference type="ARBA" id="ARBA00010088"/>
    </source>
</evidence>
<dbReference type="FunCoup" id="A0A2T0GSM7">
    <property type="interactions" value="20"/>
</dbReference>
<dbReference type="InterPro" id="IPR029058">
    <property type="entry name" value="AB_hydrolase_fold"/>
</dbReference>